<reference evidence="2 3" key="2">
    <citation type="journal article" date="2017" name="Nature">
        <title>The Apostasia genome and the evolution of orchids.</title>
        <authorList>
            <person name="Zhang G.Q."/>
            <person name="Liu K.W."/>
            <person name="Li Z."/>
            <person name="Lohaus R."/>
            <person name="Hsiao Y.Y."/>
            <person name="Niu S.C."/>
            <person name="Wang J.Y."/>
            <person name="Lin Y.C."/>
            <person name="Xu Q."/>
            <person name="Chen L.J."/>
            <person name="Yoshida K."/>
            <person name="Fujiwara S."/>
            <person name="Wang Z.W."/>
            <person name="Zhang Y.Q."/>
            <person name="Mitsuda N."/>
            <person name="Wang M."/>
            <person name="Liu G.H."/>
            <person name="Pecoraro L."/>
            <person name="Huang H.X."/>
            <person name="Xiao X.J."/>
            <person name="Lin M."/>
            <person name="Wu X.Y."/>
            <person name="Wu W.L."/>
            <person name="Chen Y.Y."/>
            <person name="Chang S.B."/>
            <person name="Sakamoto S."/>
            <person name="Ohme-Takagi M."/>
            <person name="Yagi M."/>
            <person name="Zeng S.J."/>
            <person name="Shen C.Y."/>
            <person name="Yeh C.M."/>
            <person name="Luo Y.B."/>
            <person name="Tsai W.C."/>
            <person name="Van de Peer Y."/>
            <person name="Liu Z.J."/>
        </authorList>
    </citation>
    <scope>NUCLEOTIDE SEQUENCE [LARGE SCALE GENOMIC DNA]</scope>
    <source>
        <tissue evidence="2">The whole plant</tissue>
    </source>
</reference>
<dbReference type="EMBL" id="KZ503041">
    <property type="protein sequence ID" value="PKU68969.1"/>
    <property type="molecule type" value="Genomic_DNA"/>
</dbReference>
<protein>
    <recommendedName>
        <fullName evidence="4">Retrovirus-related Pol polyprotein from transposon TNT 1-94</fullName>
    </recommendedName>
</protein>
<keyword evidence="3" id="KW-1185">Reference proteome</keyword>
<dbReference type="PANTHER" id="PTHR47481:SF31">
    <property type="entry name" value="OS01G0873500 PROTEIN"/>
    <property type="match status" value="1"/>
</dbReference>
<feature type="region of interest" description="Disordered" evidence="1">
    <location>
        <begin position="93"/>
        <end position="127"/>
    </location>
</feature>
<dbReference type="Pfam" id="PF14223">
    <property type="entry name" value="Retrotran_gag_2"/>
    <property type="match status" value="1"/>
</dbReference>
<dbReference type="AlphaFoldDB" id="A0A2I0VZZ8"/>
<evidence type="ECO:0000256" key="1">
    <source>
        <dbReference type="SAM" id="MobiDB-lite"/>
    </source>
</evidence>
<gene>
    <name evidence="2" type="ORF">MA16_Dca002237</name>
</gene>
<evidence type="ECO:0000313" key="3">
    <source>
        <dbReference type="Proteomes" id="UP000233837"/>
    </source>
</evidence>
<proteinExistence type="predicted"/>
<dbReference type="Proteomes" id="UP000233837">
    <property type="component" value="Unassembled WGS sequence"/>
</dbReference>
<dbReference type="PANTHER" id="PTHR47481">
    <property type="match status" value="1"/>
</dbReference>
<evidence type="ECO:0008006" key="4">
    <source>
        <dbReference type="Google" id="ProtNLM"/>
    </source>
</evidence>
<reference evidence="2 3" key="1">
    <citation type="journal article" date="2016" name="Sci. Rep.">
        <title>The Dendrobium catenatum Lindl. genome sequence provides insights into polysaccharide synthase, floral development and adaptive evolution.</title>
        <authorList>
            <person name="Zhang G.Q."/>
            <person name="Xu Q."/>
            <person name="Bian C."/>
            <person name="Tsai W.C."/>
            <person name="Yeh C.M."/>
            <person name="Liu K.W."/>
            <person name="Yoshida K."/>
            <person name="Zhang L.S."/>
            <person name="Chang S.B."/>
            <person name="Chen F."/>
            <person name="Shi Y."/>
            <person name="Su Y.Y."/>
            <person name="Zhang Y.Q."/>
            <person name="Chen L.J."/>
            <person name="Yin Y."/>
            <person name="Lin M."/>
            <person name="Huang H."/>
            <person name="Deng H."/>
            <person name="Wang Z.W."/>
            <person name="Zhu S.L."/>
            <person name="Zhao X."/>
            <person name="Deng C."/>
            <person name="Niu S.C."/>
            <person name="Huang J."/>
            <person name="Wang M."/>
            <person name="Liu G.H."/>
            <person name="Yang H.J."/>
            <person name="Xiao X.J."/>
            <person name="Hsiao Y.Y."/>
            <person name="Wu W.L."/>
            <person name="Chen Y.Y."/>
            <person name="Mitsuda N."/>
            <person name="Ohme-Takagi M."/>
            <person name="Luo Y.B."/>
            <person name="Van de Peer Y."/>
            <person name="Liu Z.J."/>
        </authorList>
    </citation>
    <scope>NUCLEOTIDE SEQUENCE [LARGE SCALE GENOMIC DNA]</scope>
    <source>
        <tissue evidence="2">The whole plant</tissue>
    </source>
</reference>
<evidence type="ECO:0000313" key="2">
    <source>
        <dbReference type="EMBL" id="PKU68969.1"/>
    </source>
</evidence>
<feature type="compositionally biased region" description="Polar residues" evidence="1">
    <location>
        <begin position="100"/>
        <end position="127"/>
    </location>
</feature>
<sequence>MNTSTMQQYLAKVKNIVDTIAASGSTVDPKDIILHILNGLPASYNSIKTYIRSSLLPADLDALYSLLCSEEIHVNQTSRKNNLRLQLPITRPIPAKTGPRTLNRTSSSAQIQTKPPPLQINQPPRQTHQVIDQSAKYAARLVMLRSIAGTGVT</sequence>
<organism evidence="2 3">
    <name type="scientific">Dendrobium catenatum</name>
    <dbReference type="NCBI Taxonomy" id="906689"/>
    <lineage>
        <taxon>Eukaryota</taxon>
        <taxon>Viridiplantae</taxon>
        <taxon>Streptophyta</taxon>
        <taxon>Embryophyta</taxon>
        <taxon>Tracheophyta</taxon>
        <taxon>Spermatophyta</taxon>
        <taxon>Magnoliopsida</taxon>
        <taxon>Liliopsida</taxon>
        <taxon>Asparagales</taxon>
        <taxon>Orchidaceae</taxon>
        <taxon>Epidendroideae</taxon>
        <taxon>Malaxideae</taxon>
        <taxon>Dendrobiinae</taxon>
        <taxon>Dendrobium</taxon>
    </lineage>
</organism>
<accession>A0A2I0VZZ8</accession>
<name>A0A2I0VZZ8_9ASPA</name>